<reference evidence="1" key="1">
    <citation type="submission" date="2014-09" db="EMBL/GenBank/DDBJ databases">
        <authorList>
            <person name="Magalhaes I.L.F."/>
            <person name="Oliveira U."/>
            <person name="Santos F.R."/>
            <person name="Vidigal T.H.D.A."/>
            <person name="Brescovit A.D."/>
            <person name="Santos A.J."/>
        </authorList>
    </citation>
    <scope>NUCLEOTIDE SEQUENCE</scope>
    <source>
        <tissue evidence="1">Shoot tissue taken approximately 20 cm above the soil surface</tissue>
    </source>
</reference>
<reference evidence="1" key="2">
    <citation type="journal article" date="2015" name="Data Brief">
        <title>Shoot transcriptome of the giant reed, Arundo donax.</title>
        <authorList>
            <person name="Barrero R.A."/>
            <person name="Guerrero F.D."/>
            <person name="Moolhuijzen P."/>
            <person name="Goolsby J.A."/>
            <person name="Tidwell J."/>
            <person name="Bellgard S.E."/>
            <person name="Bellgard M.I."/>
        </authorList>
    </citation>
    <scope>NUCLEOTIDE SEQUENCE</scope>
    <source>
        <tissue evidence="1">Shoot tissue taken approximately 20 cm above the soil surface</tissue>
    </source>
</reference>
<accession>A0A0A9G048</accession>
<protein>
    <submittedName>
        <fullName evidence="1">Uncharacterized protein</fullName>
    </submittedName>
</protein>
<dbReference type="EMBL" id="GBRH01181975">
    <property type="protein sequence ID" value="JAE15921.1"/>
    <property type="molecule type" value="Transcribed_RNA"/>
</dbReference>
<proteinExistence type="predicted"/>
<sequence length="13" mass="1545">MTPKQSDLARIER</sequence>
<evidence type="ECO:0000313" key="1">
    <source>
        <dbReference type="EMBL" id="JAE15921.1"/>
    </source>
</evidence>
<organism evidence="1">
    <name type="scientific">Arundo donax</name>
    <name type="common">Giant reed</name>
    <name type="synonym">Donax arundinaceus</name>
    <dbReference type="NCBI Taxonomy" id="35708"/>
    <lineage>
        <taxon>Eukaryota</taxon>
        <taxon>Viridiplantae</taxon>
        <taxon>Streptophyta</taxon>
        <taxon>Embryophyta</taxon>
        <taxon>Tracheophyta</taxon>
        <taxon>Spermatophyta</taxon>
        <taxon>Magnoliopsida</taxon>
        <taxon>Liliopsida</taxon>
        <taxon>Poales</taxon>
        <taxon>Poaceae</taxon>
        <taxon>PACMAD clade</taxon>
        <taxon>Arundinoideae</taxon>
        <taxon>Arundineae</taxon>
        <taxon>Arundo</taxon>
    </lineage>
</organism>
<name>A0A0A9G048_ARUDO</name>